<accession>A0A0F9MB50</accession>
<organism evidence="1">
    <name type="scientific">marine sediment metagenome</name>
    <dbReference type="NCBI Taxonomy" id="412755"/>
    <lineage>
        <taxon>unclassified sequences</taxon>
        <taxon>metagenomes</taxon>
        <taxon>ecological metagenomes</taxon>
    </lineage>
</organism>
<comment type="caution">
    <text evidence="1">The sequence shown here is derived from an EMBL/GenBank/DDBJ whole genome shotgun (WGS) entry which is preliminary data.</text>
</comment>
<evidence type="ECO:0000313" key="1">
    <source>
        <dbReference type="EMBL" id="KKN04650.1"/>
    </source>
</evidence>
<proteinExistence type="predicted"/>
<feature type="non-terminal residue" evidence="1">
    <location>
        <position position="1"/>
    </location>
</feature>
<dbReference type="AlphaFoldDB" id="A0A0F9MB50"/>
<reference evidence="1" key="1">
    <citation type="journal article" date="2015" name="Nature">
        <title>Complex archaea that bridge the gap between prokaryotes and eukaryotes.</title>
        <authorList>
            <person name="Spang A."/>
            <person name="Saw J.H."/>
            <person name="Jorgensen S.L."/>
            <person name="Zaremba-Niedzwiedzka K."/>
            <person name="Martijn J."/>
            <person name="Lind A.E."/>
            <person name="van Eijk R."/>
            <person name="Schleper C."/>
            <person name="Guy L."/>
            <person name="Ettema T.J."/>
        </authorList>
    </citation>
    <scope>NUCLEOTIDE SEQUENCE</scope>
</reference>
<dbReference type="EMBL" id="LAZR01004893">
    <property type="protein sequence ID" value="KKN04650.1"/>
    <property type="molecule type" value="Genomic_DNA"/>
</dbReference>
<sequence>TTEYIFVNKDLNVTGNVSLKFGDLISEQNPDVVNAIRIKATSSDVDVILGDLTGYFSIWNVADDTAVFFVNNVGNTDLLGDLTIGGRMIFAFGEIIDNLVDGWLTITGSLNVTGNITSLNVFIPQYENAHTNFTIPFLGSGTWTNITIAQEDSAISFGITHTHNDATNQSFTFTTDGVYEINYNLDIEDTSVGATNIDVAGRVIYVNGTEIIGSVFEIDVTKQATEFELSHDFSAHIKSGETIIFQFIGDNANIQISTHGTFGDHPTSASIKINKIANLPI</sequence>
<gene>
    <name evidence="1" type="ORF">LCGC14_1095360</name>
</gene>
<dbReference type="InterPro" id="IPR008983">
    <property type="entry name" value="Tumour_necrosis_fac-like_dom"/>
</dbReference>
<protein>
    <recommendedName>
        <fullName evidence="2">C1q domain-containing protein</fullName>
    </recommendedName>
</protein>
<name>A0A0F9MB50_9ZZZZ</name>
<dbReference type="Gene3D" id="2.60.120.40">
    <property type="match status" value="1"/>
</dbReference>
<evidence type="ECO:0008006" key="2">
    <source>
        <dbReference type="Google" id="ProtNLM"/>
    </source>
</evidence>